<name>A0ABU2LSG7_9ACTN</name>
<dbReference type="RefSeq" id="WP_311600481.1">
    <property type="nucleotide sequence ID" value="NZ_JAVREM010000025.1"/>
</dbReference>
<evidence type="ECO:0000313" key="1">
    <source>
        <dbReference type="EMBL" id="MDT0320546.1"/>
    </source>
</evidence>
<dbReference type="Gene3D" id="3.30.470.20">
    <property type="entry name" value="ATP-grasp fold, B domain"/>
    <property type="match status" value="1"/>
</dbReference>
<gene>
    <name evidence="1" type="ORF">RNC47_19615</name>
</gene>
<keyword evidence="2" id="KW-1185">Reference proteome</keyword>
<proteinExistence type="predicted"/>
<evidence type="ECO:0000313" key="2">
    <source>
        <dbReference type="Proteomes" id="UP001183420"/>
    </source>
</evidence>
<comment type="caution">
    <text evidence="1">The sequence shown here is derived from an EMBL/GenBank/DDBJ whole genome shotgun (WGS) entry which is preliminary data.</text>
</comment>
<dbReference type="EMBL" id="JAVREM010000025">
    <property type="protein sequence ID" value="MDT0320546.1"/>
    <property type="molecule type" value="Genomic_DNA"/>
</dbReference>
<dbReference type="PANTHER" id="PTHR21621:SF0">
    <property type="entry name" value="BETA-CITRYLGLUTAMATE SYNTHASE B-RELATED"/>
    <property type="match status" value="1"/>
</dbReference>
<sequence>MHGRHRDLSLHEIEAVYYRRPGRHRMHPGLGEGDARWAGEEARAGFHGVLSTLCSLWVNHPRHNAAAEVAPAALAAATRCGLPVPSTVITNDLNEAREFVSALPGRVAAYKPLAAAGPVSHNGRVQAVWTSRVHADDLTEDVARTAHLFQRWIDKAYEVRLTAVGNRHFAAEIHAGSAASRIDFRRDYDSLTYRPCDVPKGIAEGVERLMAAFHLRYAAMDFLVDQDGDWHLVDVNPNGQYGFIPDLRGPITRALADLLEGPHR</sequence>
<dbReference type="Proteomes" id="UP001183420">
    <property type="component" value="Unassembled WGS sequence"/>
</dbReference>
<protein>
    <submittedName>
        <fullName evidence="1">ATP-grasp ribosomal peptide maturase</fullName>
    </submittedName>
</protein>
<reference evidence="2" key="1">
    <citation type="submission" date="2023-07" db="EMBL/GenBank/DDBJ databases">
        <title>30 novel species of actinomycetes from the DSMZ collection.</title>
        <authorList>
            <person name="Nouioui I."/>
        </authorList>
    </citation>
    <scope>NUCLEOTIDE SEQUENCE [LARGE SCALE GENOMIC DNA]</scope>
    <source>
        <strain evidence="2">DSM 44918</strain>
    </source>
</reference>
<accession>A0ABU2LSG7</accession>
<dbReference type="SUPFAM" id="SSF56059">
    <property type="entry name" value="Glutathione synthetase ATP-binding domain-like"/>
    <property type="match status" value="1"/>
</dbReference>
<organism evidence="1 2">
    <name type="scientific">Streptomyces millisiae</name>
    <dbReference type="NCBI Taxonomy" id="3075542"/>
    <lineage>
        <taxon>Bacteria</taxon>
        <taxon>Bacillati</taxon>
        <taxon>Actinomycetota</taxon>
        <taxon>Actinomycetes</taxon>
        <taxon>Kitasatosporales</taxon>
        <taxon>Streptomycetaceae</taxon>
        <taxon>Streptomyces</taxon>
    </lineage>
</organism>
<dbReference type="PANTHER" id="PTHR21621">
    <property type="entry name" value="RIBOSOMAL PROTEIN S6 MODIFICATION PROTEIN"/>
    <property type="match status" value="1"/>
</dbReference>